<evidence type="ECO:0000256" key="1">
    <source>
        <dbReference type="SAM" id="MobiDB-lite"/>
    </source>
</evidence>
<accession>A0A4R2MEH3</accession>
<comment type="caution">
    <text evidence="2">The sequence shown here is derived from an EMBL/GenBank/DDBJ whole genome shotgun (WGS) entry which is preliminary data.</text>
</comment>
<dbReference type="RefSeq" id="WP_132646487.1">
    <property type="nucleotide sequence ID" value="NZ_CP181386.1"/>
</dbReference>
<proteinExistence type="predicted"/>
<dbReference type="Pfam" id="PF12261">
    <property type="entry name" value="T_hemolysin"/>
    <property type="match status" value="1"/>
</dbReference>
<dbReference type="InterPro" id="IPR022050">
    <property type="entry name" value="T_hemolysin"/>
</dbReference>
<gene>
    <name evidence="2" type="ORF">EV684_10580</name>
</gene>
<organism evidence="2 3">
    <name type="scientific">Rubrivivax gelatinosus</name>
    <name type="common">Rhodocyclus gelatinosus</name>
    <name type="synonym">Rhodopseudomonas gelatinosa</name>
    <dbReference type="NCBI Taxonomy" id="28068"/>
    <lineage>
        <taxon>Bacteria</taxon>
        <taxon>Pseudomonadati</taxon>
        <taxon>Pseudomonadota</taxon>
        <taxon>Betaproteobacteria</taxon>
        <taxon>Burkholderiales</taxon>
        <taxon>Sphaerotilaceae</taxon>
        <taxon>Rubrivivax</taxon>
    </lineage>
</organism>
<dbReference type="EMBL" id="SLXD01000005">
    <property type="protein sequence ID" value="TCP02914.1"/>
    <property type="molecule type" value="Genomic_DNA"/>
</dbReference>
<dbReference type="SUPFAM" id="SSF55729">
    <property type="entry name" value="Acyl-CoA N-acyltransferases (Nat)"/>
    <property type="match status" value="1"/>
</dbReference>
<dbReference type="AlphaFoldDB" id="A0A4R2MEH3"/>
<feature type="region of interest" description="Disordered" evidence="1">
    <location>
        <begin position="1"/>
        <end position="30"/>
    </location>
</feature>
<sequence length="204" mass="22428">MPSMLREPAMSLVQRPGAEPRLRVHPGGSGGRPEVEALVRRVYRERYEADVREFAPAMVGLHDGSGELVAAAGYRPAREGALFLERYLDAPVEQLLGEPAVRERIVEVGHLAAARAGEGRRLITRIGPHLAAQGYDWVVCTLTVELRHLFVRLGIAPVTLGVADPAVLGRDAVRWGTYYDHRPLVLAGRLDAAIMRFRRRGGTV</sequence>
<dbReference type="InterPro" id="IPR016181">
    <property type="entry name" value="Acyl_CoA_acyltransferase"/>
</dbReference>
<dbReference type="OrthoDB" id="7432757at2"/>
<dbReference type="Proteomes" id="UP000295106">
    <property type="component" value="Unassembled WGS sequence"/>
</dbReference>
<evidence type="ECO:0000313" key="2">
    <source>
        <dbReference type="EMBL" id="TCP02914.1"/>
    </source>
</evidence>
<name>A0A4R2MEH3_RUBGE</name>
<evidence type="ECO:0000313" key="3">
    <source>
        <dbReference type="Proteomes" id="UP000295106"/>
    </source>
</evidence>
<reference evidence="2 3" key="1">
    <citation type="submission" date="2019-03" db="EMBL/GenBank/DDBJ databases">
        <title>Genomic Encyclopedia of Type Strains, Phase IV (KMG-IV): sequencing the most valuable type-strain genomes for metagenomic binning, comparative biology and taxonomic classification.</title>
        <authorList>
            <person name="Goeker M."/>
        </authorList>
    </citation>
    <scope>NUCLEOTIDE SEQUENCE [LARGE SCALE GENOMIC DNA]</scope>
    <source>
        <strain evidence="2 3">DSM 1709</strain>
    </source>
</reference>
<dbReference type="GeneID" id="99684653"/>
<protein>
    <submittedName>
        <fullName evidence="2">Thermostable hemolysin</fullName>
    </submittedName>
</protein>